<organism evidence="2 3">
    <name type="scientific">Ochrobactrum soli</name>
    <dbReference type="NCBI Taxonomy" id="2448455"/>
    <lineage>
        <taxon>Bacteria</taxon>
        <taxon>Pseudomonadati</taxon>
        <taxon>Pseudomonadota</taxon>
        <taxon>Alphaproteobacteria</taxon>
        <taxon>Hyphomicrobiales</taxon>
        <taxon>Brucellaceae</taxon>
        <taxon>Brucella/Ochrobactrum group</taxon>
        <taxon>Ochrobactrum</taxon>
    </lineage>
</organism>
<dbReference type="AlphaFoldDB" id="A0A849KZ24"/>
<sequence length="41" mass="4429">MECVRETGIRAIAGKLGRPQNTISREIKPKSVAVMTVAVFA</sequence>
<feature type="domain" description="Transposase IS30-like HTH" evidence="1">
    <location>
        <begin position="6"/>
        <end position="28"/>
    </location>
</feature>
<evidence type="ECO:0000313" key="3">
    <source>
        <dbReference type="Proteomes" id="UP000574931"/>
    </source>
</evidence>
<evidence type="ECO:0000313" key="2">
    <source>
        <dbReference type="EMBL" id="NNU63476.1"/>
    </source>
</evidence>
<name>A0A849KZ24_9HYPH</name>
<dbReference type="Pfam" id="PF13936">
    <property type="entry name" value="HTH_38"/>
    <property type="match status" value="1"/>
</dbReference>
<dbReference type="InterPro" id="IPR025246">
    <property type="entry name" value="IS30-like_HTH"/>
</dbReference>
<comment type="caution">
    <text evidence="2">The sequence shown here is derived from an EMBL/GenBank/DDBJ whole genome shotgun (WGS) entry which is preliminary data.</text>
</comment>
<proteinExistence type="predicted"/>
<reference evidence="2 3" key="1">
    <citation type="submission" date="2020-05" db="EMBL/GenBank/DDBJ databases">
        <title>Draft Genome Sequence of Ochrobactrum soli Isolated from Stable Fly Gut.</title>
        <authorList>
            <person name="Pileggi M.T."/>
            <person name="Vazhakkala L.J."/>
            <person name="Wong C.N."/>
        </authorList>
    </citation>
    <scope>NUCLEOTIDE SEQUENCE [LARGE SCALE GENOMIC DNA]</scope>
    <source>
        <strain evidence="2 3">MTP-C0764</strain>
    </source>
</reference>
<accession>A0A849KZ24</accession>
<dbReference type="Proteomes" id="UP000574931">
    <property type="component" value="Unassembled WGS sequence"/>
</dbReference>
<evidence type="ECO:0000259" key="1">
    <source>
        <dbReference type="Pfam" id="PF13936"/>
    </source>
</evidence>
<dbReference type="EMBL" id="JABFCY010000027">
    <property type="protein sequence ID" value="NNU63476.1"/>
    <property type="molecule type" value="Genomic_DNA"/>
</dbReference>
<keyword evidence="3" id="KW-1185">Reference proteome</keyword>
<gene>
    <name evidence="2" type="ORF">HKX02_24930</name>
</gene>
<protein>
    <submittedName>
        <fullName evidence="2">Helix-turn-helix domain-containing protein</fullName>
    </submittedName>
</protein>